<name>X1G321_9ZZZZ</name>
<dbReference type="AlphaFoldDB" id="X1G321"/>
<comment type="caution">
    <text evidence="1">The sequence shown here is derived from an EMBL/GenBank/DDBJ whole genome shotgun (WGS) entry which is preliminary data.</text>
</comment>
<proteinExistence type="predicted"/>
<gene>
    <name evidence="1" type="ORF">S03H2_37936</name>
</gene>
<reference evidence="1" key="1">
    <citation type="journal article" date="2014" name="Front. Microbiol.">
        <title>High frequency of phylogenetically diverse reductive dehalogenase-homologous genes in deep subseafloor sedimentary metagenomes.</title>
        <authorList>
            <person name="Kawai M."/>
            <person name="Futagami T."/>
            <person name="Toyoda A."/>
            <person name="Takaki Y."/>
            <person name="Nishi S."/>
            <person name="Hori S."/>
            <person name="Arai W."/>
            <person name="Tsubouchi T."/>
            <person name="Morono Y."/>
            <person name="Uchiyama I."/>
            <person name="Ito T."/>
            <person name="Fujiyama A."/>
            <person name="Inagaki F."/>
            <person name="Takami H."/>
        </authorList>
    </citation>
    <scope>NUCLEOTIDE SEQUENCE</scope>
    <source>
        <strain evidence="1">Expedition CK06-06</strain>
    </source>
</reference>
<organism evidence="1">
    <name type="scientific">marine sediment metagenome</name>
    <dbReference type="NCBI Taxonomy" id="412755"/>
    <lineage>
        <taxon>unclassified sequences</taxon>
        <taxon>metagenomes</taxon>
        <taxon>ecological metagenomes</taxon>
    </lineage>
</organism>
<protein>
    <submittedName>
        <fullName evidence="1">Uncharacterized protein</fullName>
    </submittedName>
</protein>
<accession>X1G321</accession>
<evidence type="ECO:0000313" key="1">
    <source>
        <dbReference type="EMBL" id="GAH52311.1"/>
    </source>
</evidence>
<dbReference type="EMBL" id="BARU01023368">
    <property type="protein sequence ID" value="GAH52311.1"/>
    <property type="molecule type" value="Genomic_DNA"/>
</dbReference>
<sequence>MMVKIMSDSKRIKEKVHFYVSGLAGAVHHMLINPSENKNLFLMI</sequence>